<keyword evidence="2" id="KW-0677">Repeat</keyword>
<gene>
    <name evidence="6" type="ORF">F8M41_006112</name>
</gene>
<dbReference type="EMBL" id="WTPW01001600">
    <property type="protein sequence ID" value="KAF0427064.1"/>
    <property type="molecule type" value="Genomic_DNA"/>
</dbReference>
<organism evidence="6 7">
    <name type="scientific">Gigaspora margarita</name>
    <dbReference type="NCBI Taxonomy" id="4874"/>
    <lineage>
        <taxon>Eukaryota</taxon>
        <taxon>Fungi</taxon>
        <taxon>Fungi incertae sedis</taxon>
        <taxon>Mucoromycota</taxon>
        <taxon>Glomeromycotina</taxon>
        <taxon>Glomeromycetes</taxon>
        <taxon>Diversisporales</taxon>
        <taxon>Gigasporaceae</taxon>
        <taxon>Gigaspora</taxon>
    </lineage>
</organism>
<reference evidence="6 7" key="1">
    <citation type="journal article" date="2019" name="Environ. Microbiol.">
        <title>At the nexus of three kingdoms: the genome of the mycorrhizal fungus Gigaspora margarita provides insights into plant, endobacterial and fungal interactions.</title>
        <authorList>
            <person name="Venice F."/>
            <person name="Ghignone S."/>
            <person name="Salvioli di Fossalunga A."/>
            <person name="Amselem J."/>
            <person name="Novero M."/>
            <person name="Xianan X."/>
            <person name="Sedzielewska Toro K."/>
            <person name="Morin E."/>
            <person name="Lipzen A."/>
            <person name="Grigoriev I.V."/>
            <person name="Henrissat B."/>
            <person name="Martin F.M."/>
            <person name="Bonfante P."/>
        </authorList>
    </citation>
    <scope>NUCLEOTIDE SEQUENCE [LARGE SCALE GENOMIC DNA]</scope>
    <source>
        <strain evidence="6 7">BEG34</strain>
    </source>
</reference>
<dbReference type="SUPFAM" id="SSF117281">
    <property type="entry name" value="Kelch motif"/>
    <property type="match status" value="1"/>
</dbReference>
<dbReference type="Gene3D" id="2.120.10.80">
    <property type="entry name" value="Kelch-type beta propeller"/>
    <property type="match status" value="2"/>
</dbReference>
<keyword evidence="3" id="KW-0472">Membrane</keyword>
<sequence length="411" mass="44851">MKFILIFIINFYINGIYAFVPPPRAEVTANLVNNRIYFNGGWNGSSSSDFFYLDVSVPFTTNNVASMPWTDLSSIPGLIIRSGHTACINGTNIIYIGGFMNETDPKFTSVFDVTIQKWSMPVTSGNLIPIERHYIHCVSSRNGIYVYGGGDDVLSMIRLDVSNLIWTTFSGSLAPLVPVGYSATLLNDTSILYIGGGTNLRLGANFSYHSLEQLPLYNINYNTWSSVATSGSIPLPRIDHGAVFIPQYNQILIFYGSNDTSILTLDTLKFVWSVASISNIGGSPTSLFSFASILVGAYILIGFGRSNDSTNLVTNNFFLLDVSQKDNYKWVTTYDPTKQLQSVQPNPTTSTSSLPSNSSSNIAAIIGGIFGGLAGLIVLITIAVLIVKRYGHSYHPDLVTLQEKSSNQPIT</sequence>
<evidence type="ECO:0000313" key="6">
    <source>
        <dbReference type="EMBL" id="KAF0427064.1"/>
    </source>
</evidence>
<evidence type="ECO:0000313" key="7">
    <source>
        <dbReference type="Proteomes" id="UP000439903"/>
    </source>
</evidence>
<feature type="chain" id="PRO_5034569554" evidence="4">
    <location>
        <begin position="19"/>
        <end position="411"/>
    </location>
</feature>
<dbReference type="Pfam" id="PF24981">
    <property type="entry name" value="Beta-prop_ATRN-LZTR1"/>
    <property type="match status" value="1"/>
</dbReference>
<feature type="transmembrane region" description="Helical" evidence="3">
    <location>
        <begin position="362"/>
        <end position="387"/>
    </location>
</feature>
<evidence type="ECO:0000256" key="2">
    <source>
        <dbReference type="ARBA" id="ARBA00022737"/>
    </source>
</evidence>
<dbReference type="PANTHER" id="PTHR46093">
    <property type="entry name" value="ACYL-COA-BINDING DOMAIN-CONTAINING PROTEIN 5"/>
    <property type="match status" value="1"/>
</dbReference>
<dbReference type="OrthoDB" id="432528at2759"/>
<dbReference type="PANTHER" id="PTHR46093:SF18">
    <property type="entry name" value="FIBRONECTIN TYPE-III DOMAIN-CONTAINING PROTEIN"/>
    <property type="match status" value="1"/>
</dbReference>
<feature type="signal peptide" evidence="4">
    <location>
        <begin position="1"/>
        <end position="18"/>
    </location>
</feature>
<proteinExistence type="predicted"/>
<keyword evidence="3" id="KW-0812">Transmembrane</keyword>
<dbReference type="AlphaFoldDB" id="A0A8H3X7R7"/>
<keyword evidence="3" id="KW-1133">Transmembrane helix</keyword>
<feature type="domain" description="Attractin/MKLN-like beta-propeller" evidence="5">
    <location>
        <begin position="95"/>
        <end position="369"/>
    </location>
</feature>
<accession>A0A8H3X7R7</accession>
<evidence type="ECO:0000256" key="1">
    <source>
        <dbReference type="ARBA" id="ARBA00022441"/>
    </source>
</evidence>
<keyword evidence="1" id="KW-0880">Kelch repeat</keyword>
<protein>
    <submittedName>
        <fullName evidence="6">Galactose oxidase</fullName>
    </submittedName>
</protein>
<keyword evidence="4" id="KW-0732">Signal</keyword>
<dbReference type="InterPro" id="IPR015915">
    <property type="entry name" value="Kelch-typ_b-propeller"/>
</dbReference>
<dbReference type="InterPro" id="IPR056737">
    <property type="entry name" value="Beta-prop_ATRN-MKLN-like"/>
</dbReference>
<name>A0A8H3X7R7_GIGMA</name>
<evidence type="ECO:0000259" key="5">
    <source>
        <dbReference type="Pfam" id="PF24981"/>
    </source>
</evidence>
<keyword evidence="7" id="KW-1185">Reference proteome</keyword>
<evidence type="ECO:0000256" key="3">
    <source>
        <dbReference type="SAM" id="Phobius"/>
    </source>
</evidence>
<comment type="caution">
    <text evidence="6">The sequence shown here is derived from an EMBL/GenBank/DDBJ whole genome shotgun (WGS) entry which is preliminary data.</text>
</comment>
<evidence type="ECO:0000256" key="4">
    <source>
        <dbReference type="SAM" id="SignalP"/>
    </source>
</evidence>
<dbReference type="Proteomes" id="UP000439903">
    <property type="component" value="Unassembled WGS sequence"/>
</dbReference>